<sequence length="155" mass="17948">MNFNIEIVQRPKAFVTGFCVGRSQDDLKAAILRNKRVTLDISFYTKTSLNVSLNIEDISFRCSYVPAGCENLKFHTTLGHNMWTSGNYEANYFKILKKQGWNELKHYGMALVDSLRLNTTETITLRFLFDEEVMKKLGIVEGKQSGCFFHHFKNY</sequence>
<protein>
    <submittedName>
        <fullName evidence="1">Uncharacterized protein</fullName>
    </submittedName>
</protein>
<proteinExistence type="predicted"/>
<organism evidence="1">
    <name type="scientific">Siphoviridae sp. ctOCb13</name>
    <dbReference type="NCBI Taxonomy" id="2825477"/>
    <lineage>
        <taxon>Viruses</taxon>
        <taxon>Duplodnaviria</taxon>
        <taxon>Heunggongvirae</taxon>
        <taxon>Uroviricota</taxon>
        <taxon>Caudoviricetes</taxon>
    </lineage>
</organism>
<dbReference type="EMBL" id="BK015555">
    <property type="protein sequence ID" value="DAE12647.1"/>
    <property type="molecule type" value="Genomic_DNA"/>
</dbReference>
<accession>A0A8S5PZY7</accession>
<evidence type="ECO:0000313" key="1">
    <source>
        <dbReference type="EMBL" id="DAE12647.1"/>
    </source>
</evidence>
<name>A0A8S5PZY7_9CAUD</name>
<reference evidence="1" key="1">
    <citation type="journal article" date="2021" name="Proc. Natl. Acad. Sci. U.S.A.">
        <title>A Catalog of Tens of Thousands of Viruses from Human Metagenomes Reveals Hidden Associations with Chronic Diseases.</title>
        <authorList>
            <person name="Tisza M.J."/>
            <person name="Buck C.B."/>
        </authorList>
    </citation>
    <scope>NUCLEOTIDE SEQUENCE</scope>
    <source>
        <strain evidence="1">CtOCb13</strain>
    </source>
</reference>